<feature type="region of interest" description="Disordered" evidence="3">
    <location>
        <begin position="1"/>
        <end position="20"/>
    </location>
</feature>
<dbReference type="Pfam" id="PF04967">
    <property type="entry name" value="HTH_10"/>
    <property type="match status" value="1"/>
</dbReference>
<organism evidence="6 7">
    <name type="scientific">Halogeometricum limi</name>
    <dbReference type="NCBI Taxonomy" id="555875"/>
    <lineage>
        <taxon>Archaea</taxon>
        <taxon>Methanobacteriati</taxon>
        <taxon>Methanobacteriota</taxon>
        <taxon>Stenosarchaea group</taxon>
        <taxon>Halobacteria</taxon>
        <taxon>Halobacteriales</taxon>
        <taxon>Haloferacaceae</taxon>
        <taxon>Halogeometricum</taxon>
    </lineage>
</organism>
<sequence length="1085" mass="119210">MAGLSDAAATTGEPTPNGDNVMASHAGVLRVTDSYTVWVVGTLPERFDAEQFERASPAATFRWETDPQTASFDGIGCALATTTAVSTGAFDREDVSVPVVVLGDEKTDVAETALSVGASDYLTVQGTEAEATWLARRCQSAAESYRSERMRTRLDRHQRALSDLGAFSVSGPTREELFDETIRCLSEGLDAQRIGVFRARPERGDLSMVAADGWPDAYVGGVALGLDTNAGRALVERTTVAVDDLGAAASPLGFDGARSELSVVVSGSNHPWGVLSVYGSEPYAFDDADRRFVENVATLVAAVVERETLRTTLEEVFGRVDQGLVGLDDGWRVTYANPEAERLLSTESGELLGTSVWDLFEDADPFRDRLEHAARTGEKASFEAYYPPHDRWYEVEAYPSQAGLSVYLTDVTESAEREMELLRYERMVEAADDGVYALDADQQFVQVNAAFAEMFGRTQADLIGVHISELIDEEYVTESDRLRAEATETGESRRMEFPADLPGGETAWIEAQFSAIVDEETNRFVGTVGVVRDVSERRYRERSLTALHEWTREMAQATDTDSVVDQTIEGCHDLFDPCSAAFFGYDAVERTLESHERSDDVEYAAGAESEDDLRWIAFTDERTVLYESGDEHVYFAPVGQYGVLVVEQPPGETGRETDVEVLGLLAATMGELLTSVEANEALQERDQRLERQNDRLTKLNRINRTVRGVTRSVVRAATTEEAMARACERLVEAEPYRFAWLCEFDGGSADGEGATPTTTAGVDDGYAARLSAVAQTPPFPALLSRVASSGRRAVVDDVLNDPAWQPHRRDALSRGFRSLIVVPAGENRVLVVHGTRPEMFVGEDGDVLVELGETLGAAIDRLGRSRPMLGDQQTEVELVIRDDHHFLVRLAAATNETATVTGIVPTTEGEYRAFVRTVAPYEAAAAALPAGTVVRELTDEDDDEHLYEVRPPDTSLFDRLYTGRGRLHEMRADGEECTLSLTVPSDESVRSIVEAFAAVYSDTQLVARRTVSEPTESAVGFRARLDDAWTERQREAISSAFHGGLYDWPRKTSVSTLADAFDVSSPTFQYHLRVAERKLLERTLQ</sequence>
<dbReference type="InterPro" id="IPR000700">
    <property type="entry name" value="PAS-assoc_C"/>
</dbReference>
<dbReference type="EMBL" id="FOYS01000003">
    <property type="protein sequence ID" value="SFR50814.1"/>
    <property type="molecule type" value="Genomic_DNA"/>
</dbReference>
<dbReference type="Pfam" id="PF08448">
    <property type="entry name" value="PAS_4"/>
    <property type="match status" value="1"/>
</dbReference>
<evidence type="ECO:0000256" key="2">
    <source>
        <dbReference type="ARBA" id="ARBA00023163"/>
    </source>
</evidence>
<dbReference type="SMART" id="SM00091">
    <property type="entry name" value="PAS"/>
    <property type="match status" value="2"/>
</dbReference>
<keyword evidence="1" id="KW-0805">Transcription regulation</keyword>
<accession>A0A1I6H924</accession>
<gene>
    <name evidence="6" type="ORF">SAMN04488124_1922</name>
</gene>
<feature type="domain" description="PAS" evidence="4">
    <location>
        <begin position="420"/>
        <end position="490"/>
    </location>
</feature>
<dbReference type="InterPro" id="IPR003018">
    <property type="entry name" value="GAF"/>
</dbReference>
<dbReference type="InterPro" id="IPR029016">
    <property type="entry name" value="GAF-like_dom_sf"/>
</dbReference>
<dbReference type="InterPro" id="IPR000014">
    <property type="entry name" value="PAS"/>
</dbReference>
<evidence type="ECO:0000256" key="3">
    <source>
        <dbReference type="SAM" id="MobiDB-lite"/>
    </source>
</evidence>
<proteinExistence type="predicted"/>
<dbReference type="InterPro" id="IPR013767">
    <property type="entry name" value="PAS_fold"/>
</dbReference>
<dbReference type="Gene3D" id="3.30.450.40">
    <property type="match status" value="2"/>
</dbReference>
<dbReference type="SUPFAM" id="SSF55781">
    <property type="entry name" value="GAF domain-like"/>
    <property type="match status" value="2"/>
</dbReference>
<evidence type="ECO:0000259" key="4">
    <source>
        <dbReference type="PROSITE" id="PS50112"/>
    </source>
</evidence>
<dbReference type="InterPro" id="IPR035965">
    <property type="entry name" value="PAS-like_dom_sf"/>
</dbReference>
<name>A0A1I6H924_9EURY</name>
<feature type="domain" description="PAS" evidence="4">
    <location>
        <begin position="305"/>
        <end position="364"/>
    </location>
</feature>
<dbReference type="PROSITE" id="PS50113">
    <property type="entry name" value="PAC"/>
    <property type="match status" value="1"/>
</dbReference>
<dbReference type="PANTHER" id="PTHR34236:SF1">
    <property type="entry name" value="DIMETHYL SULFOXIDE REDUCTASE TRANSCRIPTIONAL ACTIVATOR"/>
    <property type="match status" value="1"/>
</dbReference>
<dbReference type="Pfam" id="PF15915">
    <property type="entry name" value="BAT"/>
    <property type="match status" value="1"/>
</dbReference>
<dbReference type="Gene3D" id="3.30.450.20">
    <property type="entry name" value="PAS domain"/>
    <property type="match status" value="2"/>
</dbReference>
<dbReference type="AlphaFoldDB" id="A0A1I6H924"/>
<dbReference type="SMART" id="SM00065">
    <property type="entry name" value="GAF"/>
    <property type="match status" value="1"/>
</dbReference>
<dbReference type="RefSeq" id="WP_245758335.1">
    <property type="nucleotide sequence ID" value="NZ_FOYS01000003.1"/>
</dbReference>
<feature type="domain" description="PAC" evidence="5">
    <location>
        <begin position="493"/>
        <end position="546"/>
    </location>
</feature>
<keyword evidence="7" id="KW-1185">Reference proteome</keyword>
<dbReference type="Pfam" id="PF00989">
    <property type="entry name" value="PAS"/>
    <property type="match status" value="1"/>
</dbReference>
<dbReference type="PROSITE" id="PS50112">
    <property type="entry name" value="PAS"/>
    <property type="match status" value="2"/>
</dbReference>
<dbReference type="InterPro" id="IPR007050">
    <property type="entry name" value="HTH_bacterioopsin"/>
</dbReference>
<evidence type="ECO:0000313" key="7">
    <source>
        <dbReference type="Proteomes" id="UP000243250"/>
    </source>
</evidence>
<evidence type="ECO:0000313" key="6">
    <source>
        <dbReference type="EMBL" id="SFR50814.1"/>
    </source>
</evidence>
<evidence type="ECO:0000256" key="1">
    <source>
        <dbReference type="ARBA" id="ARBA00023015"/>
    </source>
</evidence>
<dbReference type="PANTHER" id="PTHR34236">
    <property type="entry name" value="DIMETHYL SULFOXIDE REDUCTASE TRANSCRIPTIONAL ACTIVATOR"/>
    <property type="match status" value="1"/>
</dbReference>
<dbReference type="GO" id="GO:0006355">
    <property type="term" value="P:regulation of DNA-templated transcription"/>
    <property type="evidence" value="ECO:0007669"/>
    <property type="project" value="InterPro"/>
</dbReference>
<dbReference type="STRING" id="555875.SAMN04488124_1922"/>
<dbReference type="NCBIfam" id="TIGR00229">
    <property type="entry name" value="sensory_box"/>
    <property type="match status" value="1"/>
</dbReference>
<evidence type="ECO:0000259" key="5">
    <source>
        <dbReference type="PROSITE" id="PS50113"/>
    </source>
</evidence>
<protein>
    <submittedName>
        <fullName evidence="6">PAS domain S-box-containing protein</fullName>
    </submittedName>
</protein>
<dbReference type="Proteomes" id="UP000243250">
    <property type="component" value="Unassembled WGS sequence"/>
</dbReference>
<reference evidence="7" key="1">
    <citation type="submission" date="2016-10" db="EMBL/GenBank/DDBJ databases">
        <authorList>
            <person name="Varghese N."/>
            <person name="Submissions S."/>
        </authorList>
    </citation>
    <scope>NUCLEOTIDE SEQUENCE [LARGE SCALE GENOMIC DNA]</scope>
    <source>
        <strain evidence="7">CGMCC 1.8711</strain>
    </source>
</reference>
<keyword evidence="2" id="KW-0804">Transcription</keyword>
<dbReference type="InterPro" id="IPR013656">
    <property type="entry name" value="PAS_4"/>
</dbReference>
<dbReference type="InterPro" id="IPR031803">
    <property type="entry name" value="BAT_GAF/HTH-assoc"/>
</dbReference>
<dbReference type="Pfam" id="PF13185">
    <property type="entry name" value="GAF_2"/>
    <property type="match status" value="2"/>
</dbReference>
<dbReference type="CDD" id="cd00130">
    <property type="entry name" value="PAS"/>
    <property type="match status" value="2"/>
</dbReference>
<dbReference type="SUPFAM" id="SSF55785">
    <property type="entry name" value="PYP-like sensor domain (PAS domain)"/>
    <property type="match status" value="2"/>
</dbReference>